<dbReference type="GO" id="GO:0006777">
    <property type="term" value="P:Mo-molybdopterin cofactor biosynthetic process"/>
    <property type="evidence" value="ECO:0007669"/>
    <property type="project" value="InterPro"/>
</dbReference>
<organism evidence="1 2">
    <name type="scientific">Thermogymnomonas acidicola</name>
    <dbReference type="NCBI Taxonomy" id="399579"/>
    <lineage>
        <taxon>Archaea</taxon>
        <taxon>Methanobacteriati</taxon>
        <taxon>Thermoplasmatota</taxon>
        <taxon>Thermoplasmata</taxon>
        <taxon>Thermoplasmatales</taxon>
        <taxon>Thermogymnomonas</taxon>
    </lineage>
</organism>
<dbReference type="EMBL" id="BMNY01000001">
    <property type="protein sequence ID" value="GGM70984.1"/>
    <property type="molecule type" value="Genomic_DNA"/>
</dbReference>
<dbReference type="InterPro" id="IPR003448">
    <property type="entry name" value="Mopterin_biosynth_MoaE"/>
</dbReference>
<reference evidence="1" key="2">
    <citation type="submission" date="2022-09" db="EMBL/GenBank/DDBJ databases">
        <authorList>
            <person name="Sun Q."/>
            <person name="Ohkuma M."/>
        </authorList>
    </citation>
    <scope>NUCLEOTIDE SEQUENCE</scope>
    <source>
        <strain evidence="1">JCM 13583</strain>
    </source>
</reference>
<dbReference type="Gene3D" id="3.90.1170.40">
    <property type="entry name" value="Molybdopterin biosynthesis MoaE subunit"/>
    <property type="match status" value="1"/>
</dbReference>
<evidence type="ECO:0000313" key="2">
    <source>
        <dbReference type="Proteomes" id="UP000632195"/>
    </source>
</evidence>
<dbReference type="InterPro" id="IPR036563">
    <property type="entry name" value="MoaE_sf"/>
</dbReference>
<dbReference type="PANTHER" id="PTHR23404">
    <property type="entry name" value="MOLYBDOPTERIN SYNTHASE RELATED"/>
    <property type="match status" value="1"/>
</dbReference>
<keyword evidence="2" id="KW-1185">Reference proteome</keyword>
<dbReference type="Proteomes" id="UP000632195">
    <property type="component" value="Unassembled WGS sequence"/>
</dbReference>
<protein>
    <submittedName>
        <fullName evidence="1">Molybdopterin synthase catalytic subunit</fullName>
    </submittedName>
</protein>
<dbReference type="AlphaFoldDB" id="A0AA37F9Q3"/>
<dbReference type="CDD" id="cd00756">
    <property type="entry name" value="MoaE"/>
    <property type="match status" value="1"/>
</dbReference>
<sequence length="144" mass="16593">MPYPYACVILITTDRIEDIQLGREVPDSDGAVVEFRGVVRGVEGDARIDHLEYEAYREMAERMLSELEERVRETFHVSTVTIIHRVGSVRVSEASVLIRVSAPHRRMAFMAAEYCIEEIKRNIPIWKKEVGSVNRWVHGDSYTE</sequence>
<gene>
    <name evidence="1" type="primary">moaE</name>
    <name evidence="1" type="ORF">GCM10007108_06270</name>
</gene>
<proteinExistence type="predicted"/>
<accession>A0AA37F9Q3</accession>
<dbReference type="RefSeq" id="WP_188680229.1">
    <property type="nucleotide sequence ID" value="NZ_BMNY01000001.1"/>
</dbReference>
<evidence type="ECO:0000313" key="1">
    <source>
        <dbReference type="EMBL" id="GGM70984.1"/>
    </source>
</evidence>
<dbReference type="Pfam" id="PF02391">
    <property type="entry name" value="MoaE"/>
    <property type="match status" value="1"/>
</dbReference>
<comment type="caution">
    <text evidence="1">The sequence shown here is derived from an EMBL/GenBank/DDBJ whole genome shotgun (WGS) entry which is preliminary data.</text>
</comment>
<reference evidence="1" key="1">
    <citation type="journal article" date="2014" name="Int. J. Syst. Evol. Microbiol.">
        <title>Complete genome sequence of Corynebacterium casei LMG S-19264T (=DSM 44701T), isolated from a smear-ripened cheese.</title>
        <authorList>
            <consortium name="US DOE Joint Genome Institute (JGI-PGF)"/>
            <person name="Walter F."/>
            <person name="Albersmeier A."/>
            <person name="Kalinowski J."/>
            <person name="Ruckert C."/>
        </authorList>
    </citation>
    <scope>NUCLEOTIDE SEQUENCE</scope>
    <source>
        <strain evidence="1">JCM 13583</strain>
    </source>
</reference>
<dbReference type="SUPFAM" id="SSF54690">
    <property type="entry name" value="Molybdopterin synthase subunit MoaE"/>
    <property type="match status" value="1"/>
</dbReference>
<name>A0AA37F9Q3_9ARCH</name>